<evidence type="ECO:0000313" key="1">
    <source>
        <dbReference type="EMBL" id="TVT40483.1"/>
    </source>
</evidence>
<proteinExistence type="predicted"/>
<sequence>MNFLNILNQLAEVDSNVFDRFDSRRAVFSSLGTVAKRSALAAAPVLITSMFQKAYAGTNAGDPIEVLNYALTLEYLEADFYNKMKASPFFATASSADQAAINQISKHETAHVALLRTVISGVGGASAVGAPVSFKTSTFATLTSFQAQLAIAQQLEDIGVRAYKGRATDLQGLPDVNVPNVGTINALESALRIHSVEARHAAHIRVMRGQTPWINGNGDLDSQPAYTGTTPENNVTQAGYNLTSAGVITPGVTYSAADVQAAFDEILTKAEVLDNSRAGSLVQ</sequence>
<name>A0A558BVJ5_9BACT</name>
<dbReference type="SUPFAM" id="SSF47240">
    <property type="entry name" value="Ferritin-like"/>
    <property type="match status" value="1"/>
</dbReference>
<dbReference type="OrthoDB" id="954262at2"/>
<keyword evidence="2" id="KW-1185">Reference proteome</keyword>
<comment type="caution">
    <text evidence="1">The sequence shown here is derived from an EMBL/GenBank/DDBJ whole genome shotgun (WGS) entry which is preliminary data.</text>
</comment>
<dbReference type="Proteomes" id="UP000317624">
    <property type="component" value="Unassembled WGS sequence"/>
</dbReference>
<protein>
    <submittedName>
        <fullName evidence="1">Ferritin-like domain-containing protein</fullName>
    </submittedName>
</protein>
<evidence type="ECO:0000313" key="2">
    <source>
        <dbReference type="Proteomes" id="UP000317624"/>
    </source>
</evidence>
<dbReference type="InterPro" id="IPR009078">
    <property type="entry name" value="Ferritin-like_SF"/>
</dbReference>
<dbReference type="Pfam" id="PF13668">
    <property type="entry name" value="Ferritin_2"/>
    <property type="match status" value="1"/>
</dbReference>
<reference evidence="1 2" key="1">
    <citation type="submission" date="2019-07" db="EMBL/GenBank/DDBJ databases">
        <title>Hymenobacter sp. straun FUR1 Genome sequencing and assembly.</title>
        <authorList>
            <person name="Chhetri G."/>
        </authorList>
    </citation>
    <scope>NUCLEOTIDE SEQUENCE [LARGE SCALE GENOMIC DNA]</scope>
    <source>
        <strain evidence="1 2">Fur1</strain>
    </source>
</reference>
<gene>
    <name evidence="1" type="ORF">FNT36_13475</name>
</gene>
<accession>A0A558BVJ5</accession>
<organism evidence="1 2">
    <name type="scientific">Hymenobacter setariae</name>
    <dbReference type="NCBI Taxonomy" id="2594794"/>
    <lineage>
        <taxon>Bacteria</taxon>
        <taxon>Pseudomonadati</taxon>
        <taxon>Bacteroidota</taxon>
        <taxon>Cytophagia</taxon>
        <taxon>Cytophagales</taxon>
        <taxon>Hymenobacteraceae</taxon>
        <taxon>Hymenobacter</taxon>
    </lineage>
</organism>
<dbReference type="AlphaFoldDB" id="A0A558BVJ5"/>
<dbReference type="RefSeq" id="WP_144848437.1">
    <property type="nucleotide sequence ID" value="NZ_VMRJ01000003.1"/>
</dbReference>
<dbReference type="EMBL" id="VMRJ01000003">
    <property type="protein sequence ID" value="TVT40483.1"/>
    <property type="molecule type" value="Genomic_DNA"/>
</dbReference>